<keyword evidence="1" id="KW-0862">Zinc</keyword>
<evidence type="ECO:0000313" key="4">
    <source>
        <dbReference type="Proteomes" id="UP001258017"/>
    </source>
</evidence>
<dbReference type="PANTHER" id="PTHR47331">
    <property type="entry name" value="PHD-TYPE DOMAIN-CONTAINING PROTEIN"/>
    <property type="match status" value="1"/>
</dbReference>
<sequence length="1116" mass="127136">MNVAMRRQRASVMNVCFNCLWSGHRASDCNRGRCKICRRAHHTLLHTDESNAKDPNVQSGESNAVILTQTDKDGDRTRVLLTTAIVYLRDKAGIKHECRALLDPGSQSHFLTAEFCDKLRLLSTSCDRTLAGIGQTISNVKRRVKVDLQSMHTNYTTTMSCLVITHITDDLPNDPVNRDAIAIPANMRLTDPKFDRARKIDLLIGGELFWNLLCVGQYTLGPRYPILQKTQLGWVVGGRINLPRPRKISKATCHLVTNEQLSHQLQRFWEIEDNKEGTGPRSIDTRDFCEQHFQATTTRDSDGRYVVSIPFNERVKTLGESRTIAERRLHSIERKLARQPDMKKQYTEFMAEYEALGHMTQIREEKRSDHLFRYYLPHHAVMKEGSTTTKLRVVFDGSTKTSSGISVNETQRVGPPVHYELFAILMRFRKHTFVLSADVTKMYRQIRVTPEDRRFQSILWRSDLTQPIQVYELNTVTYGTSSAPFLATRVLRKIGEDCVSTNPRASHAIISDFYIDDLLTGTDTLASAKRLYCDITAILKTAGLELRKWASNEPRIFETSHASSSASVEITADKDPKTLGLLWIAQSDILRFSVAKKKHTRVTKRTILSEIAQIFDPLGIIGPATITAKILLQRLWQLQIAWDESLPQDIHTQWEEFRSELEVLNEIAIPRHVLQTHTVRTELHGFCDASEKAYGACIYLRSTNNDGHILVRLLCAKSRVCPLKKITLPRLELCGALLLAHLCSKAKAALNMHVSEEYYWCDSTIVLAWIKAPSSRWKTFVANRTAEIQRKTNGNWRHIVSEDNPADIISRGICPAALSDSSLWWNGPEWLVKEVGDWPMVETTTVDAPEEREQAPAILTATISAFDLFTRYSSYTRLLRVTCYCLRFIQNVRKLQRNQFKNCLADGQQSDANHSDIYLNAKELEAARISLLRVAQSESFSEELHSIREGQPLQRSGKLHALNPFIDDSGLLRVGGRLSNAPIEYQHIHPIILASEHPFTTLIIRNEHIRLLHAGCQSVIASLRMQYWPLSCRNSVKKVIRQCVRCYRANPTTTNCIMGDLPADRVTPNRPFYKCGVDYAAFLATLEPRVSTPTSIEEHMAIHCTRRIWHRNYGHH</sequence>
<dbReference type="InterPro" id="IPR043502">
    <property type="entry name" value="DNA/RNA_pol_sf"/>
</dbReference>
<dbReference type="Gene3D" id="3.10.10.10">
    <property type="entry name" value="HIV Type 1 Reverse Transcriptase, subunit A, domain 1"/>
    <property type="match status" value="1"/>
</dbReference>
<dbReference type="SUPFAM" id="SSF56672">
    <property type="entry name" value="DNA/RNA polymerases"/>
    <property type="match status" value="1"/>
</dbReference>
<dbReference type="GO" id="GO:0008270">
    <property type="term" value="F:zinc ion binding"/>
    <property type="evidence" value="ECO:0007669"/>
    <property type="project" value="UniProtKB-KW"/>
</dbReference>
<dbReference type="GO" id="GO:0071897">
    <property type="term" value="P:DNA biosynthetic process"/>
    <property type="evidence" value="ECO:0007669"/>
    <property type="project" value="UniProtKB-ARBA"/>
</dbReference>
<dbReference type="PANTHER" id="PTHR47331:SF1">
    <property type="entry name" value="GAG-LIKE PROTEIN"/>
    <property type="match status" value="1"/>
</dbReference>
<dbReference type="AlphaFoldDB" id="A0AAD9VKV4"/>
<keyword evidence="4" id="KW-1185">Reference proteome</keyword>
<comment type="caution">
    <text evidence="3">The sequence shown here is derived from an EMBL/GenBank/DDBJ whole genome shotgun (WGS) entry which is preliminary data.</text>
</comment>
<dbReference type="InterPro" id="IPR008042">
    <property type="entry name" value="Retrotrans_Pao"/>
</dbReference>
<dbReference type="Pfam" id="PF05380">
    <property type="entry name" value="Peptidase_A17"/>
    <property type="match status" value="1"/>
</dbReference>
<dbReference type="Gene3D" id="3.30.70.270">
    <property type="match status" value="1"/>
</dbReference>
<keyword evidence="1" id="KW-0479">Metal-binding</keyword>
<evidence type="ECO:0000313" key="3">
    <source>
        <dbReference type="EMBL" id="KAK2578491.1"/>
    </source>
</evidence>
<name>A0AAD9VKV4_9HYME</name>
<keyword evidence="1" id="KW-0863">Zinc-finger</keyword>
<dbReference type="CDD" id="cd01644">
    <property type="entry name" value="RT_pepA17"/>
    <property type="match status" value="1"/>
</dbReference>
<dbReference type="InterPro" id="IPR000477">
    <property type="entry name" value="RT_dom"/>
</dbReference>
<accession>A0AAD9VKV4</accession>
<dbReference type="EMBL" id="JAIFRP010000266">
    <property type="protein sequence ID" value="KAK2578491.1"/>
    <property type="molecule type" value="Genomic_DNA"/>
</dbReference>
<dbReference type="Proteomes" id="UP001258017">
    <property type="component" value="Unassembled WGS sequence"/>
</dbReference>
<organism evidence="3 4">
    <name type="scientific">Odynerus spinipes</name>
    <dbReference type="NCBI Taxonomy" id="1348599"/>
    <lineage>
        <taxon>Eukaryota</taxon>
        <taxon>Metazoa</taxon>
        <taxon>Ecdysozoa</taxon>
        <taxon>Arthropoda</taxon>
        <taxon>Hexapoda</taxon>
        <taxon>Insecta</taxon>
        <taxon>Pterygota</taxon>
        <taxon>Neoptera</taxon>
        <taxon>Endopterygota</taxon>
        <taxon>Hymenoptera</taxon>
        <taxon>Apocrita</taxon>
        <taxon>Aculeata</taxon>
        <taxon>Vespoidea</taxon>
        <taxon>Vespidae</taxon>
        <taxon>Eumeninae</taxon>
        <taxon>Odynerus</taxon>
    </lineage>
</organism>
<reference evidence="3" key="1">
    <citation type="submission" date="2021-08" db="EMBL/GenBank/DDBJ databases">
        <authorList>
            <person name="Misof B."/>
            <person name="Oliver O."/>
            <person name="Podsiadlowski L."/>
            <person name="Donath A."/>
            <person name="Peters R."/>
            <person name="Mayer C."/>
            <person name="Rust J."/>
            <person name="Gunkel S."/>
            <person name="Lesny P."/>
            <person name="Martin S."/>
            <person name="Oeyen J.P."/>
            <person name="Petersen M."/>
            <person name="Panagiotis P."/>
            <person name="Wilbrandt J."/>
            <person name="Tanja T."/>
        </authorList>
    </citation>
    <scope>NUCLEOTIDE SEQUENCE</scope>
    <source>
        <strain evidence="3">GBR_01_08_01A</strain>
        <tissue evidence="3">Thorax + abdomen</tissue>
    </source>
</reference>
<gene>
    <name evidence="3" type="ORF">KPH14_002052</name>
</gene>
<dbReference type="Pfam" id="PF17921">
    <property type="entry name" value="Integrase_H2C2"/>
    <property type="match status" value="1"/>
</dbReference>
<dbReference type="GO" id="GO:0003676">
    <property type="term" value="F:nucleic acid binding"/>
    <property type="evidence" value="ECO:0007669"/>
    <property type="project" value="InterPro"/>
</dbReference>
<evidence type="ECO:0000256" key="1">
    <source>
        <dbReference type="PROSITE-ProRule" id="PRU00047"/>
    </source>
</evidence>
<feature type="domain" description="CCHC-type" evidence="2">
    <location>
        <begin position="16"/>
        <end position="29"/>
    </location>
</feature>
<dbReference type="InterPro" id="IPR001878">
    <property type="entry name" value="Znf_CCHC"/>
</dbReference>
<evidence type="ECO:0000259" key="2">
    <source>
        <dbReference type="PROSITE" id="PS50158"/>
    </source>
</evidence>
<dbReference type="PROSITE" id="PS50158">
    <property type="entry name" value="ZF_CCHC"/>
    <property type="match status" value="1"/>
</dbReference>
<dbReference type="InterPro" id="IPR041588">
    <property type="entry name" value="Integrase_H2C2"/>
</dbReference>
<protein>
    <recommendedName>
        <fullName evidence="2">CCHC-type domain-containing protein</fullName>
    </recommendedName>
</protein>
<reference evidence="3" key="2">
    <citation type="journal article" date="2023" name="Commun. Biol.">
        <title>Intrasexual cuticular hydrocarbon dimorphism in a wasp sheds light on hydrocarbon biosynthesis genes in Hymenoptera.</title>
        <authorList>
            <person name="Moris V.C."/>
            <person name="Podsiadlowski L."/>
            <person name="Martin S."/>
            <person name="Oeyen J.P."/>
            <person name="Donath A."/>
            <person name="Petersen M."/>
            <person name="Wilbrandt J."/>
            <person name="Misof B."/>
            <person name="Liedtke D."/>
            <person name="Thamm M."/>
            <person name="Scheiner R."/>
            <person name="Schmitt T."/>
            <person name="Niehuis O."/>
        </authorList>
    </citation>
    <scope>NUCLEOTIDE SEQUENCE</scope>
    <source>
        <strain evidence="3">GBR_01_08_01A</strain>
    </source>
</reference>
<dbReference type="InterPro" id="IPR043128">
    <property type="entry name" value="Rev_trsase/Diguanyl_cyclase"/>
</dbReference>
<proteinExistence type="predicted"/>
<dbReference type="Pfam" id="PF00078">
    <property type="entry name" value="RVT_1"/>
    <property type="match status" value="1"/>
</dbReference>